<keyword evidence="3" id="KW-1185">Reference proteome</keyword>
<dbReference type="EMBL" id="CAMXCT020001201">
    <property type="protein sequence ID" value="CAL1141143.1"/>
    <property type="molecule type" value="Genomic_DNA"/>
</dbReference>
<dbReference type="AlphaFoldDB" id="A0A9P1FTG9"/>
<evidence type="ECO:0000313" key="1">
    <source>
        <dbReference type="EMBL" id="CAI3987768.1"/>
    </source>
</evidence>
<organism evidence="1">
    <name type="scientific">Cladocopium goreaui</name>
    <dbReference type="NCBI Taxonomy" id="2562237"/>
    <lineage>
        <taxon>Eukaryota</taxon>
        <taxon>Sar</taxon>
        <taxon>Alveolata</taxon>
        <taxon>Dinophyceae</taxon>
        <taxon>Suessiales</taxon>
        <taxon>Symbiodiniaceae</taxon>
        <taxon>Cladocopium</taxon>
    </lineage>
</organism>
<comment type="caution">
    <text evidence="1">The sequence shown here is derived from an EMBL/GenBank/DDBJ whole genome shotgun (WGS) entry which is preliminary data.</text>
</comment>
<protein>
    <submittedName>
        <fullName evidence="2">Cyclin-dependent kinase-like 4</fullName>
    </submittedName>
</protein>
<dbReference type="Proteomes" id="UP001152797">
    <property type="component" value="Unassembled WGS sequence"/>
</dbReference>
<evidence type="ECO:0000313" key="3">
    <source>
        <dbReference type="Proteomes" id="UP001152797"/>
    </source>
</evidence>
<reference evidence="2 3" key="2">
    <citation type="submission" date="2024-05" db="EMBL/GenBank/DDBJ databases">
        <authorList>
            <person name="Chen Y."/>
            <person name="Shah S."/>
            <person name="Dougan E. K."/>
            <person name="Thang M."/>
            <person name="Chan C."/>
        </authorList>
    </citation>
    <scope>NUCLEOTIDE SEQUENCE [LARGE SCALE GENOMIC DNA]</scope>
</reference>
<name>A0A9P1FTG9_9DINO</name>
<reference evidence="1" key="1">
    <citation type="submission" date="2022-10" db="EMBL/GenBank/DDBJ databases">
        <authorList>
            <person name="Chen Y."/>
            <person name="Dougan E. K."/>
            <person name="Chan C."/>
            <person name="Rhodes N."/>
            <person name="Thang M."/>
        </authorList>
    </citation>
    <scope>NUCLEOTIDE SEQUENCE</scope>
</reference>
<accession>A0A9P1FTG9</accession>
<sequence>MAPTPVDPAAAVKLWLKAANSGEASDKWGRVQRASWMVSWLWIGRLKQSYSSFVLGLGSKAALAAYMTYRAGCRIPPLGKDPDNVMLQILHTDNPFLRLEGAPFTFLDSCRGSFLHSLMKHRGDKVTDYLVKILATPHVQRLERQRKAYMPSRVISKHGKKLRPNRDLGQLRLAGALSLCGQFLDGTLDAIFVNDSKKSWLVDPDLLLVKAELTSHICVVNACKCIHVLKQLESKGGAYGCPQNRGCSWLKQARSAVLRKGCASMVKYGLSNEEAVLAQPQSEEMHLVYSGGCIARAGRMRRIPLGARKTETAAVRFPTQRVLGSAASAAPPEDWTDRFGDNAVPLFWQESKPISFFNAILDEYKVTAVFDVTAGSGAFMEASLTRGVVYHGLCLNKEHQHWLQAIADRAACGLITLEGSTLFNEALAGDVKKFFPDVLENLAPKDNPEEAPMEPDSPGE</sequence>
<keyword evidence="2" id="KW-0418">Kinase</keyword>
<keyword evidence="2" id="KW-0808">Transferase</keyword>
<evidence type="ECO:0000313" key="2">
    <source>
        <dbReference type="EMBL" id="CAL4775080.1"/>
    </source>
</evidence>
<dbReference type="EMBL" id="CAMXCT030001201">
    <property type="protein sequence ID" value="CAL4775080.1"/>
    <property type="molecule type" value="Genomic_DNA"/>
</dbReference>
<dbReference type="OrthoDB" id="420304at2759"/>
<dbReference type="EMBL" id="CAMXCT010001201">
    <property type="protein sequence ID" value="CAI3987768.1"/>
    <property type="molecule type" value="Genomic_DNA"/>
</dbReference>
<gene>
    <name evidence="1" type="ORF">C1SCF055_LOCUS15014</name>
</gene>
<dbReference type="GO" id="GO:0016301">
    <property type="term" value="F:kinase activity"/>
    <property type="evidence" value="ECO:0007669"/>
    <property type="project" value="UniProtKB-KW"/>
</dbReference>
<proteinExistence type="predicted"/>